<evidence type="ECO:0000313" key="2">
    <source>
        <dbReference type="EMBL" id="VVM07112.1"/>
    </source>
</evidence>
<dbReference type="AlphaFoldDB" id="A0A5E6MDR4"/>
<protein>
    <recommendedName>
        <fullName evidence="1">PIN domain-containing protein</fullName>
    </recommendedName>
</protein>
<dbReference type="SUPFAM" id="SSF88723">
    <property type="entry name" value="PIN domain-like"/>
    <property type="match status" value="1"/>
</dbReference>
<feature type="domain" description="PIN" evidence="1">
    <location>
        <begin position="7"/>
        <end position="111"/>
    </location>
</feature>
<accession>A0A5E6MDR4</accession>
<evidence type="ECO:0000259" key="1">
    <source>
        <dbReference type="Pfam" id="PF01850"/>
    </source>
</evidence>
<dbReference type="Proteomes" id="UP000334923">
    <property type="component" value="Unassembled WGS sequence"/>
</dbReference>
<proteinExistence type="predicted"/>
<dbReference type="EMBL" id="CABFVA020000082">
    <property type="protein sequence ID" value="VVM07112.1"/>
    <property type="molecule type" value="Genomic_DNA"/>
</dbReference>
<dbReference type="Pfam" id="PF01850">
    <property type="entry name" value="PIN"/>
    <property type="match status" value="1"/>
</dbReference>
<evidence type="ECO:0000313" key="3">
    <source>
        <dbReference type="Proteomes" id="UP000334923"/>
    </source>
</evidence>
<reference evidence="2 3" key="1">
    <citation type="submission" date="2019-09" db="EMBL/GenBank/DDBJ databases">
        <authorList>
            <person name="Cremers G."/>
        </authorList>
    </citation>
    <scope>NUCLEOTIDE SEQUENCE [LARGE SCALE GENOMIC DNA]</scope>
    <source>
        <strain evidence="2">4A</strain>
    </source>
</reference>
<keyword evidence="3" id="KW-1185">Reference proteome</keyword>
<dbReference type="Gene3D" id="3.40.50.1010">
    <property type="entry name" value="5'-nuclease"/>
    <property type="match status" value="1"/>
</dbReference>
<dbReference type="InterPro" id="IPR002716">
    <property type="entry name" value="PIN_dom"/>
</dbReference>
<name>A0A5E6MDR4_9BACT</name>
<organism evidence="2 3">
    <name type="scientific">Methylacidimicrobium tartarophylax</name>
    <dbReference type="NCBI Taxonomy" id="1041768"/>
    <lineage>
        <taxon>Bacteria</taxon>
        <taxon>Pseudomonadati</taxon>
        <taxon>Verrucomicrobiota</taxon>
        <taxon>Methylacidimicrobium</taxon>
    </lineage>
</organism>
<gene>
    <name evidence="2" type="ORF">MAMT_01575</name>
</gene>
<sequence length="142" mass="15788">MKSKRTYVDASVLIAAFRGEEKVMERALKVVEDPNRTLVVSNYLRLEVLPKPTFHGMQEELEFMKNILDNAADNVSTSDKLTKTALNLASQYDMTPIDALHVAAAVVAKVDELVTMEKPTKPMCRVTDIPVVSIHSDAEATR</sequence>
<dbReference type="InterPro" id="IPR029060">
    <property type="entry name" value="PIN-like_dom_sf"/>
</dbReference>